<dbReference type="EMBL" id="FOOI01000004">
    <property type="protein sequence ID" value="SFG12410.1"/>
    <property type="molecule type" value="Genomic_DNA"/>
</dbReference>
<dbReference type="InterPro" id="IPR020904">
    <property type="entry name" value="Sc_DH/Rdtase_CS"/>
</dbReference>
<comment type="similarity">
    <text evidence="1">Belongs to the short-chain dehydrogenases/reductases (SDR) family.</text>
</comment>
<dbReference type="PRINTS" id="PR00080">
    <property type="entry name" value="SDRFAMILY"/>
</dbReference>
<dbReference type="Gene3D" id="3.40.50.720">
    <property type="entry name" value="NAD(P)-binding Rossmann-like Domain"/>
    <property type="match status" value="1"/>
</dbReference>
<dbReference type="AlphaFoldDB" id="A0A1I2PA89"/>
<dbReference type="PANTHER" id="PTHR43639">
    <property type="entry name" value="OXIDOREDUCTASE, SHORT-CHAIN DEHYDROGENASE/REDUCTASE FAMILY (AFU_ORTHOLOGUE AFUA_5G02870)"/>
    <property type="match status" value="1"/>
</dbReference>
<dbReference type="GO" id="GO:0016491">
    <property type="term" value="F:oxidoreductase activity"/>
    <property type="evidence" value="ECO:0007669"/>
    <property type="project" value="UniProtKB-KW"/>
</dbReference>
<evidence type="ECO:0000256" key="2">
    <source>
        <dbReference type="ARBA" id="ARBA00023002"/>
    </source>
</evidence>
<dbReference type="PROSITE" id="PS00061">
    <property type="entry name" value="ADH_SHORT"/>
    <property type="match status" value="1"/>
</dbReference>
<organism evidence="3 4">
    <name type="scientific">Actinopolymorpha cephalotaxi</name>
    <dbReference type="NCBI Taxonomy" id="504797"/>
    <lineage>
        <taxon>Bacteria</taxon>
        <taxon>Bacillati</taxon>
        <taxon>Actinomycetota</taxon>
        <taxon>Actinomycetes</taxon>
        <taxon>Propionibacteriales</taxon>
        <taxon>Actinopolymorphaceae</taxon>
        <taxon>Actinopolymorpha</taxon>
    </lineage>
</organism>
<dbReference type="InterPro" id="IPR036291">
    <property type="entry name" value="NAD(P)-bd_dom_sf"/>
</dbReference>
<evidence type="ECO:0000313" key="3">
    <source>
        <dbReference type="EMBL" id="SFG12410.1"/>
    </source>
</evidence>
<dbReference type="PRINTS" id="PR00081">
    <property type="entry name" value="GDHRDH"/>
</dbReference>
<dbReference type="SUPFAM" id="SSF51735">
    <property type="entry name" value="NAD(P)-binding Rossmann-fold domains"/>
    <property type="match status" value="1"/>
</dbReference>
<dbReference type="Pfam" id="PF00106">
    <property type="entry name" value="adh_short"/>
    <property type="match status" value="1"/>
</dbReference>
<reference evidence="3 4" key="1">
    <citation type="submission" date="2016-10" db="EMBL/GenBank/DDBJ databases">
        <authorList>
            <person name="de Groot N.N."/>
        </authorList>
    </citation>
    <scope>NUCLEOTIDE SEQUENCE [LARGE SCALE GENOMIC DNA]</scope>
    <source>
        <strain evidence="3 4">CPCC 202808</strain>
    </source>
</reference>
<protein>
    <submittedName>
        <fullName evidence="3">NADP-dependent 3-hydroxy acid dehydrogenase YdfG</fullName>
    </submittedName>
</protein>
<dbReference type="CDD" id="cd05233">
    <property type="entry name" value="SDR_c"/>
    <property type="match status" value="1"/>
</dbReference>
<dbReference type="STRING" id="504797.SAMN05421678_10439"/>
<proteinExistence type="inferred from homology"/>
<evidence type="ECO:0000313" key="4">
    <source>
        <dbReference type="Proteomes" id="UP000199052"/>
    </source>
</evidence>
<gene>
    <name evidence="3" type="ORF">SAMN05421678_10439</name>
</gene>
<accession>A0A1I2PA89</accession>
<keyword evidence="2" id="KW-0560">Oxidoreductase</keyword>
<sequence length="174" mass="18735">MERVSSEIGAPRVLVNAAATDAPGPAEDLAVEDWERVVRVNLTAPFLLAKLAFPYMRQAGGGTIVNVASVAGRRGWPNATAYCATKFGLTGLTQALAAEGAPHGIRVMSMYPGSMATHWGSFEPSDRMRREPRPAEESLPAREVADYIAWLVTAPDHLVVTEAVVAPIRERGWP</sequence>
<dbReference type="InterPro" id="IPR002347">
    <property type="entry name" value="SDR_fam"/>
</dbReference>
<dbReference type="Proteomes" id="UP000199052">
    <property type="component" value="Unassembled WGS sequence"/>
</dbReference>
<evidence type="ECO:0000256" key="1">
    <source>
        <dbReference type="ARBA" id="ARBA00006484"/>
    </source>
</evidence>
<name>A0A1I2PA89_9ACTN</name>
<dbReference type="PANTHER" id="PTHR43639:SF1">
    <property type="entry name" value="SHORT-CHAIN DEHYDROGENASE_REDUCTASE FAMILY PROTEIN"/>
    <property type="match status" value="1"/>
</dbReference>